<proteinExistence type="predicted"/>
<dbReference type="AlphaFoldDB" id="A0A8S2ZU37"/>
<evidence type="ECO:0000313" key="2">
    <source>
        <dbReference type="EMBL" id="CAF4714596.1"/>
    </source>
</evidence>
<dbReference type="Proteomes" id="UP000681720">
    <property type="component" value="Unassembled WGS sequence"/>
</dbReference>
<dbReference type="EMBL" id="CAJOBJ010119959">
    <property type="protein sequence ID" value="CAF4671354.1"/>
    <property type="molecule type" value="Genomic_DNA"/>
</dbReference>
<dbReference type="Proteomes" id="UP000681967">
    <property type="component" value="Unassembled WGS sequence"/>
</dbReference>
<evidence type="ECO:0000313" key="4">
    <source>
        <dbReference type="Proteomes" id="UP000681720"/>
    </source>
</evidence>
<reference evidence="1" key="1">
    <citation type="submission" date="2021-02" db="EMBL/GenBank/DDBJ databases">
        <authorList>
            <person name="Nowell W R."/>
        </authorList>
    </citation>
    <scope>NUCLEOTIDE SEQUENCE</scope>
</reference>
<protein>
    <submittedName>
        <fullName evidence="1">Uncharacterized protein</fullName>
    </submittedName>
</protein>
<sequence length="52" mass="6063">MAIICNDFIAIAKELEQFYNIFTPELKSVTGKPHKINEILDRVHKVLELIEH</sequence>
<name>A0A8S2ZU37_9BILA</name>
<dbReference type="EMBL" id="CAJOBJ010172863">
    <property type="protein sequence ID" value="CAF4889688.1"/>
    <property type="molecule type" value="Genomic_DNA"/>
</dbReference>
<dbReference type="EMBL" id="CAJOBH010121732">
    <property type="protein sequence ID" value="CAF4714596.1"/>
    <property type="molecule type" value="Genomic_DNA"/>
</dbReference>
<accession>A0A8S2ZU37</accession>
<gene>
    <name evidence="2" type="ORF">BYL167_LOCUS44622</name>
    <name evidence="1" type="ORF">GIL414_LOCUS41901</name>
    <name evidence="3" type="ORF">GIL414_LOCUS51273</name>
</gene>
<feature type="non-terminal residue" evidence="1">
    <location>
        <position position="52"/>
    </location>
</feature>
<evidence type="ECO:0000313" key="1">
    <source>
        <dbReference type="EMBL" id="CAF4671354.1"/>
    </source>
</evidence>
<evidence type="ECO:0000313" key="3">
    <source>
        <dbReference type="EMBL" id="CAF4889688.1"/>
    </source>
</evidence>
<comment type="caution">
    <text evidence="1">The sequence shown here is derived from an EMBL/GenBank/DDBJ whole genome shotgun (WGS) entry which is preliminary data.</text>
</comment>
<organism evidence="1 4">
    <name type="scientific">Rotaria magnacalcarata</name>
    <dbReference type="NCBI Taxonomy" id="392030"/>
    <lineage>
        <taxon>Eukaryota</taxon>
        <taxon>Metazoa</taxon>
        <taxon>Spiralia</taxon>
        <taxon>Gnathifera</taxon>
        <taxon>Rotifera</taxon>
        <taxon>Eurotatoria</taxon>
        <taxon>Bdelloidea</taxon>
        <taxon>Philodinida</taxon>
        <taxon>Philodinidae</taxon>
        <taxon>Rotaria</taxon>
    </lineage>
</organism>